<keyword evidence="2" id="KW-1185">Reference proteome</keyword>
<evidence type="ECO:0000313" key="2">
    <source>
        <dbReference type="Proteomes" id="UP000244005"/>
    </source>
</evidence>
<evidence type="ECO:0000313" key="1">
    <source>
        <dbReference type="EMBL" id="PTQ29854.1"/>
    </source>
</evidence>
<accession>A0A2R6W7M7</accession>
<name>A0A2R6W7M7_MARPO</name>
<sequence length="82" mass="9068">MDYEQDHIAGLRKIEDRKDGRVQIYGKQREKFSSPGIQMMMFAYTADLTTEGSLPGLAGTTEAGRYCVNVHLTDGGTMDHGV</sequence>
<gene>
    <name evidence="1" type="ORF">MARPO_0133s0007</name>
</gene>
<dbReference type="AlphaFoldDB" id="A0A2R6W7M7"/>
<organism evidence="1 2">
    <name type="scientific">Marchantia polymorpha</name>
    <name type="common">Common liverwort</name>
    <name type="synonym">Marchantia aquatica</name>
    <dbReference type="NCBI Taxonomy" id="3197"/>
    <lineage>
        <taxon>Eukaryota</taxon>
        <taxon>Viridiplantae</taxon>
        <taxon>Streptophyta</taxon>
        <taxon>Embryophyta</taxon>
        <taxon>Marchantiophyta</taxon>
        <taxon>Marchantiopsida</taxon>
        <taxon>Marchantiidae</taxon>
        <taxon>Marchantiales</taxon>
        <taxon>Marchantiaceae</taxon>
        <taxon>Marchantia</taxon>
    </lineage>
</organism>
<proteinExistence type="predicted"/>
<reference evidence="2" key="1">
    <citation type="journal article" date="2017" name="Cell">
        <title>Insights into land plant evolution garnered from the Marchantia polymorpha genome.</title>
        <authorList>
            <person name="Bowman J.L."/>
            <person name="Kohchi T."/>
            <person name="Yamato K.T."/>
            <person name="Jenkins J."/>
            <person name="Shu S."/>
            <person name="Ishizaki K."/>
            <person name="Yamaoka S."/>
            <person name="Nishihama R."/>
            <person name="Nakamura Y."/>
            <person name="Berger F."/>
            <person name="Adam C."/>
            <person name="Aki S.S."/>
            <person name="Althoff F."/>
            <person name="Araki T."/>
            <person name="Arteaga-Vazquez M.A."/>
            <person name="Balasubrmanian S."/>
            <person name="Barry K."/>
            <person name="Bauer D."/>
            <person name="Boehm C.R."/>
            <person name="Briginshaw L."/>
            <person name="Caballero-Perez J."/>
            <person name="Catarino B."/>
            <person name="Chen F."/>
            <person name="Chiyoda S."/>
            <person name="Chovatia M."/>
            <person name="Davies K.M."/>
            <person name="Delmans M."/>
            <person name="Demura T."/>
            <person name="Dierschke T."/>
            <person name="Dolan L."/>
            <person name="Dorantes-Acosta A.E."/>
            <person name="Eklund D.M."/>
            <person name="Florent S.N."/>
            <person name="Flores-Sandoval E."/>
            <person name="Fujiyama A."/>
            <person name="Fukuzawa H."/>
            <person name="Galik B."/>
            <person name="Grimanelli D."/>
            <person name="Grimwood J."/>
            <person name="Grossniklaus U."/>
            <person name="Hamada T."/>
            <person name="Haseloff J."/>
            <person name="Hetherington A.J."/>
            <person name="Higo A."/>
            <person name="Hirakawa Y."/>
            <person name="Hundley H.N."/>
            <person name="Ikeda Y."/>
            <person name="Inoue K."/>
            <person name="Inoue S.I."/>
            <person name="Ishida S."/>
            <person name="Jia Q."/>
            <person name="Kakita M."/>
            <person name="Kanazawa T."/>
            <person name="Kawai Y."/>
            <person name="Kawashima T."/>
            <person name="Kennedy M."/>
            <person name="Kinose K."/>
            <person name="Kinoshita T."/>
            <person name="Kohara Y."/>
            <person name="Koide E."/>
            <person name="Komatsu K."/>
            <person name="Kopischke S."/>
            <person name="Kubo M."/>
            <person name="Kyozuka J."/>
            <person name="Lagercrantz U."/>
            <person name="Lin S.S."/>
            <person name="Lindquist E."/>
            <person name="Lipzen A.M."/>
            <person name="Lu C.W."/>
            <person name="De Luna E."/>
            <person name="Martienssen R.A."/>
            <person name="Minamino N."/>
            <person name="Mizutani M."/>
            <person name="Mizutani M."/>
            <person name="Mochizuki N."/>
            <person name="Monte I."/>
            <person name="Mosher R."/>
            <person name="Nagasaki H."/>
            <person name="Nakagami H."/>
            <person name="Naramoto S."/>
            <person name="Nishitani K."/>
            <person name="Ohtani M."/>
            <person name="Okamoto T."/>
            <person name="Okumura M."/>
            <person name="Phillips J."/>
            <person name="Pollak B."/>
            <person name="Reinders A."/>
            <person name="Rovekamp M."/>
            <person name="Sano R."/>
            <person name="Sawa S."/>
            <person name="Schmid M.W."/>
            <person name="Shirakawa M."/>
            <person name="Solano R."/>
            <person name="Spunde A."/>
            <person name="Suetsugu N."/>
            <person name="Sugano S."/>
            <person name="Sugiyama A."/>
            <person name="Sun R."/>
            <person name="Suzuki Y."/>
            <person name="Takenaka M."/>
            <person name="Takezawa D."/>
            <person name="Tomogane H."/>
            <person name="Tsuzuki M."/>
            <person name="Ueda T."/>
            <person name="Umeda M."/>
            <person name="Ward J.M."/>
            <person name="Watanabe Y."/>
            <person name="Yazaki K."/>
            <person name="Yokoyama R."/>
            <person name="Yoshitake Y."/>
            <person name="Yotsui I."/>
            <person name="Zachgo S."/>
            <person name="Schmutz J."/>
        </authorList>
    </citation>
    <scope>NUCLEOTIDE SEQUENCE [LARGE SCALE GENOMIC DNA]</scope>
    <source>
        <strain evidence="2">Tak-1</strain>
    </source>
</reference>
<dbReference type="EMBL" id="KZ772805">
    <property type="protein sequence ID" value="PTQ29854.1"/>
    <property type="molecule type" value="Genomic_DNA"/>
</dbReference>
<protein>
    <submittedName>
        <fullName evidence="1">Uncharacterized protein</fullName>
    </submittedName>
</protein>
<dbReference type="Proteomes" id="UP000244005">
    <property type="component" value="Unassembled WGS sequence"/>
</dbReference>
<dbReference type="Gramene" id="Mp5g03820.1">
    <property type="protein sequence ID" value="Mp5g03820.1.cds"/>
    <property type="gene ID" value="Mp5g03820"/>
</dbReference>